<dbReference type="Pfam" id="PF17390">
    <property type="entry name" value="Bac_rhamnosid_C"/>
    <property type="match status" value="1"/>
</dbReference>
<proteinExistence type="predicted"/>
<gene>
    <name evidence="6" type="ORF">C475_21614</name>
</gene>
<dbReference type="InterPro" id="IPR008902">
    <property type="entry name" value="Rhamnosid_concanavalin"/>
</dbReference>
<dbReference type="STRING" id="797114.C475_21614"/>
<evidence type="ECO:0000259" key="5">
    <source>
        <dbReference type="PROSITE" id="PS50853"/>
    </source>
</evidence>
<dbReference type="RefSeq" id="WP_006885986.1">
    <property type="nucleotide sequence ID" value="NZ_AOIU01000048.1"/>
</dbReference>
<keyword evidence="3" id="KW-0378">Hydrolase</keyword>
<dbReference type="Gene3D" id="2.60.420.10">
    <property type="entry name" value="Maltose phosphorylase, domain 3"/>
    <property type="match status" value="1"/>
</dbReference>
<dbReference type="PROSITE" id="PS50853">
    <property type="entry name" value="FN3"/>
    <property type="match status" value="1"/>
</dbReference>
<dbReference type="GO" id="GO:0030596">
    <property type="term" value="F:alpha-L-rhamnosidase activity"/>
    <property type="evidence" value="ECO:0007669"/>
    <property type="project" value="UniProtKB-EC"/>
</dbReference>
<feature type="region of interest" description="Disordered" evidence="4">
    <location>
        <begin position="1"/>
        <end position="35"/>
    </location>
</feature>
<dbReference type="PIRSF" id="PIRSF010631">
    <property type="entry name" value="A-rhamnsds"/>
    <property type="match status" value="1"/>
</dbReference>
<evidence type="ECO:0000256" key="1">
    <source>
        <dbReference type="ARBA" id="ARBA00001445"/>
    </source>
</evidence>
<dbReference type="PATRIC" id="fig|797114.5.peg.4359"/>
<accession>M0CDJ6</accession>
<dbReference type="Proteomes" id="UP000011626">
    <property type="component" value="Unassembled WGS sequence"/>
</dbReference>
<dbReference type="SUPFAM" id="SSF48208">
    <property type="entry name" value="Six-hairpin glycosidases"/>
    <property type="match status" value="1"/>
</dbReference>
<dbReference type="Pfam" id="PF05592">
    <property type="entry name" value="Bac_rhamnosid"/>
    <property type="match status" value="1"/>
</dbReference>
<dbReference type="InterPro" id="IPR016007">
    <property type="entry name" value="Alpha_rhamnosid"/>
</dbReference>
<dbReference type="InterPro" id="IPR013783">
    <property type="entry name" value="Ig-like_fold"/>
</dbReference>
<dbReference type="InterPro" id="IPR003961">
    <property type="entry name" value="FN3_dom"/>
</dbReference>
<feature type="region of interest" description="Disordered" evidence="4">
    <location>
        <begin position="100"/>
        <end position="145"/>
    </location>
</feature>
<feature type="region of interest" description="Disordered" evidence="4">
    <location>
        <begin position="1042"/>
        <end position="1065"/>
    </location>
</feature>
<dbReference type="InterPro" id="IPR008928">
    <property type="entry name" value="6-hairpin_glycosidase_sf"/>
</dbReference>
<evidence type="ECO:0000256" key="4">
    <source>
        <dbReference type="SAM" id="MobiDB-lite"/>
    </source>
</evidence>
<dbReference type="Gene3D" id="1.50.10.10">
    <property type="match status" value="1"/>
</dbReference>
<dbReference type="GO" id="GO:0005975">
    <property type="term" value="P:carbohydrate metabolic process"/>
    <property type="evidence" value="ECO:0007669"/>
    <property type="project" value="InterPro"/>
</dbReference>
<evidence type="ECO:0000256" key="3">
    <source>
        <dbReference type="ARBA" id="ARBA00022801"/>
    </source>
</evidence>
<feature type="domain" description="Fibronectin type-III" evidence="5">
    <location>
        <begin position="13"/>
        <end position="115"/>
    </location>
</feature>
<dbReference type="EMBL" id="AOIU01000048">
    <property type="protein sequence ID" value="ELZ19939.1"/>
    <property type="molecule type" value="Genomic_DNA"/>
</dbReference>
<dbReference type="InterPro" id="IPR035396">
    <property type="entry name" value="Bac_rhamnosid6H"/>
</dbReference>
<dbReference type="Pfam" id="PF08531">
    <property type="entry name" value="Bac_rhamnosid_N"/>
    <property type="match status" value="1"/>
</dbReference>
<organism evidence="6 7">
    <name type="scientific">Halosimplex carlsbadense 2-9-1</name>
    <dbReference type="NCBI Taxonomy" id="797114"/>
    <lineage>
        <taxon>Archaea</taxon>
        <taxon>Methanobacteriati</taxon>
        <taxon>Methanobacteriota</taxon>
        <taxon>Stenosarchaea group</taxon>
        <taxon>Halobacteria</taxon>
        <taxon>Halobacteriales</taxon>
        <taxon>Haloarculaceae</taxon>
        <taxon>Halosimplex</taxon>
    </lineage>
</organism>
<evidence type="ECO:0000313" key="6">
    <source>
        <dbReference type="EMBL" id="ELZ19939.1"/>
    </source>
</evidence>
<dbReference type="PANTHER" id="PTHR33307:SF6">
    <property type="entry name" value="ALPHA-RHAMNOSIDASE (EUROFUNG)-RELATED"/>
    <property type="match status" value="1"/>
</dbReference>
<dbReference type="InterPro" id="IPR013737">
    <property type="entry name" value="Bac_rhamnosid_N"/>
</dbReference>
<dbReference type="PANTHER" id="PTHR33307">
    <property type="entry name" value="ALPHA-RHAMNOSIDASE (EUROFUNG)"/>
    <property type="match status" value="1"/>
</dbReference>
<comment type="catalytic activity">
    <reaction evidence="1">
        <text>Hydrolysis of terminal non-reducing alpha-L-rhamnose residues in alpha-L-rhamnosides.</text>
        <dbReference type="EC" id="3.2.1.40"/>
    </reaction>
</comment>
<keyword evidence="7" id="KW-1185">Reference proteome</keyword>
<sequence length="1088" mass="119074">MSGEHVTPTALSVEFRPSPSDVSEDRPRFSWRVPDPGWGDGQAAYRLRVASSPTGLDGDALWDSGRVASDRTTAVPYDGPPLAADATYYWTVTVWNDAGDRSEPAEPAEFGTAPDGWSGDWITHQPDGGDSNGYRSRWRDPDDDPTEWVGVDLGGEREIDAVELYPAEPFTDTATPDGWTVTADDTEETYLDATTAQGPVAFGFPDRYRVEVADDPSFADARTVVDATDADRPDPRREPVVHDIDGATAGYVRVTATALESFDPDDDGLAESFDAWAVFALAALSVRDESGDDLARGRPVTASSSVETETWGADRLTDGRTESTMTGTSPLLRREFDLAKPVASARARFVGLGYGELYCNGERASDDALNPGWTQYDERVLYSTYEVGEHLSEGTNAIGIWLGRGWFARSARQWLSAGSPRARLDLTVEFEDGTTTTVSTGPDWRAAPSPVVENDVYEGETYDARRERPGWARAGFDDADWESVAVADPPAGTPAPQRTDPIRVTETRAPVAIVDHEDGPIVDFGQNHTGWLSIDVAGGEPGDEVVLRHAEALDESGGLRTVDLRSADATDTYVVGEGESTYEPRFTYHGYRYAQVSGYPGELTVDDVRSRVVHTDFDPSGTFACSNEDLTAVQSNARWGLRSNAHSVPTDCPQRDERMGFTGDGHVAARALQYNFDAATFHGKWTRDHRDTQSRHGYVPSKCPHGRLPAVADPSWTVSLLAIPWHRYRFYGDESVLRRNYESFRRYVEYWNSVAEDGLLPDERAGFGDWVALENTDGRRGEPTDFFTNAYYHRSVSLLAKIAGALGIDDHAGRYAERAAAVADAFNDRYFDADAAAYEARTQATYALPVFFGITPEDRVDEVVANLAENVEADGRKLKTGFLGTRPLLAVLSDHGHADLAYEVVSDPAFPGWVYMLREGATTVWERWDSDSDEHVGGRMNSLNHSPFACVSEWFYEHLAGIDVRLGADDYRVAVAPSFVGDLDWAEGSVDTPLGPVESRWERTDTGHELAVEIPWNAEGRVSVPLDEDASAVRVDGELLWHDGSADGDGDEAADATDPGRSGVEAVGRNADRLEVATGSGSYRFTVE</sequence>
<dbReference type="Gene3D" id="2.60.40.10">
    <property type="entry name" value="Immunoglobulins"/>
    <property type="match status" value="1"/>
</dbReference>
<dbReference type="AlphaFoldDB" id="M0CDJ6"/>
<dbReference type="OrthoDB" id="39566at2157"/>
<dbReference type="InterPro" id="IPR012341">
    <property type="entry name" value="6hp_glycosidase-like_sf"/>
</dbReference>
<dbReference type="eggNOG" id="arCOG03285">
    <property type="taxonomic scope" value="Archaea"/>
</dbReference>
<dbReference type="Pfam" id="PF25788">
    <property type="entry name" value="Ig_Rha78A_N"/>
    <property type="match status" value="1"/>
</dbReference>
<evidence type="ECO:0000313" key="7">
    <source>
        <dbReference type="Proteomes" id="UP000011626"/>
    </source>
</evidence>
<evidence type="ECO:0000256" key="2">
    <source>
        <dbReference type="ARBA" id="ARBA00012652"/>
    </source>
</evidence>
<reference evidence="6 7" key="1">
    <citation type="journal article" date="2014" name="PLoS Genet.">
        <title>Phylogenetically driven sequencing of extremely halophilic archaea reveals strategies for static and dynamic osmo-response.</title>
        <authorList>
            <person name="Becker E.A."/>
            <person name="Seitzer P.M."/>
            <person name="Tritt A."/>
            <person name="Larsen D."/>
            <person name="Krusor M."/>
            <person name="Yao A.I."/>
            <person name="Wu D."/>
            <person name="Madern D."/>
            <person name="Eisen J.A."/>
            <person name="Darling A.E."/>
            <person name="Facciotti M.T."/>
        </authorList>
    </citation>
    <scope>NUCLEOTIDE SEQUENCE [LARGE SCALE GENOMIC DNA]</scope>
    <source>
        <strain evidence="6 7">2-9-1</strain>
    </source>
</reference>
<dbReference type="EC" id="3.2.1.40" evidence="2"/>
<protein>
    <recommendedName>
        <fullName evidence="2">alpha-L-rhamnosidase</fullName>
        <ecNumber evidence="2">3.2.1.40</ecNumber>
    </recommendedName>
</protein>
<dbReference type="InterPro" id="IPR035398">
    <property type="entry name" value="Bac_rhamnosid_C"/>
</dbReference>
<dbReference type="Gene3D" id="2.60.120.260">
    <property type="entry name" value="Galactose-binding domain-like"/>
    <property type="match status" value="3"/>
</dbReference>
<dbReference type="InterPro" id="IPR008979">
    <property type="entry name" value="Galactose-bd-like_sf"/>
</dbReference>
<comment type="caution">
    <text evidence="6">The sequence shown here is derived from an EMBL/GenBank/DDBJ whole genome shotgun (WGS) entry which is preliminary data.</text>
</comment>
<dbReference type="Pfam" id="PF17389">
    <property type="entry name" value="Bac_rhamnosid6H"/>
    <property type="match status" value="1"/>
</dbReference>
<dbReference type="SUPFAM" id="SSF49785">
    <property type="entry name" value="Galactose-binding domain-like"/>
    <property type="match status" value="1"/>
</dbReference>
<name>M0CDJ6_9EURY</name>
<feature type="compositionally biased region" description="Acidic residues" evidence="4">
    <location>
        <begin position="1046"/>
        <end position="1055"/>
    </location>
</feature>